<keyword evidence="2" id="KW-0378">Hydrolase</keyword>
<dbReference type="PANTHER" id="PTHR43751:SF3">
    <property type="entry name" value="SULFATASE N-TERMINAL DOMAIN-CONTAINING PROTEIN"/>
    <property type="match status" value="1"/>
</dbReference>
<protein>
    <submittedName>
        <fullName evidence="2">Arylsulfatase</fullName>
        <ecNumber evidence="2">3.1.6.1</ecNumber>
    </submittedName>
</protein>
<dbReference type="InterPro" id="IPR032506">
    <property type="entry name" value="SGSH_C"/>
</dbReference>
<feature type="domain" description="N-sulphoglucosamine sulphohydrolase C-terminal" evidence="1">
    <location>
        <begin position="1"/>
        <end position="137"/>
    </location>
</feature>
<reference evidence="2" key="1">
    <citation type="submission" date="2019-08" db="EMBL/GenBank/DDBJ databases">
        <authorList>
            <person name="Kucharzyk K."/>
            <person name="Murdoch R.W."/>
            <person name="Higgins S."/>
            <person name="Loffler F."/>
        </authorList>
    </citation>
    <scope>NUCLEOTIDE SEQUENCE</scope>
</reference>
<dbReference type="AlphaFoldDB" id="A0A645FTJ5"/>
<dbReference type="InterPro" id="IPR052701">
    <property type="entry name" value="GAG_Ulvan_Degrading_Sulfatases"/>
</dbReference>
<dbReference type="Pfam" id="PF16347">
    <property type="entry name" value="SGSH_C"/>
    <property type="match status" value="1"/>
</dbReference>
<organism evidence="2">
    <name type="scientific">bioreactor metagenome</name>
    <dbReference type="NCBI Taxonomy" id="1076179"/>
    <lineage>
        <taxon>unclassified sequences</taxon>
        <taxon>metagenomes</taxon>
        <taxon>ecological metagenomes</taxon>
    </lineage>
</organism>
<comment type="caution">
    <text evidence="2">The sequence shown here is derived from an EMBL/GenBank/DDBJ whole genome shotgun (WGS) entry which is preliminary data.</text>
</comment>
<dbReference type="SUPFAM" id="SSF53649">
    <property type="entry name" value="Alkaline phosphatase-like"/>
    <property type="match status" value="1"/>
</dbReference>
<name>A0A645FTJ5_9ZZZZ</name>
<dbReference type="InterPro" id="IPR017850">
    <property type="entry name" value="Alkaline_phosphatase_core_sf"/>
</dbReference>
<proteinExistence type="predicted"/>
<dbReference type="EMBL" id="VSSQ01064980">
    <property type="protein sequence ID" value="MPN17778.1"/>
    <property type="molecule type" value="Genomic_DNA"/>
</dbReference>
<dbReference type="Gene3D" id="3.40.720.10">
    <property type="entry name" value="Alkaline Phosphatase, subunit A"/>
    <property type="match status" value="1"/>
</dbReference>
<dbReference type="EC" id="3.1.6.1" evidence="2"/>
<sequence>MFEGGIRVPMIASWPGKIKAGVTTDHISAFWDILPTFKELAGVKTPVETDGISMVPTLFSQKNQKEHPYMYWEFHEGGGKIAVRKGNWKGIKLNYGKEPDAPMLLFDLSKDIHEDNNVAAEHPEVVAELEKIMKSARTESKIFNFGSPTIIK</sequence>
<evidence type="ECO:0000313" key="2">
    <source>
        <dbReference type="EMBL" id="MPN17778.1"/>
    </source>
</evidence>
<accession>A0A645FTJ5</accession>
<dbReference type="GO" id="GO:0004065">
    <property type="term" value="F:arylsulfatase activity"/>
    <property type="evidence" value="ECO:0007669"/>
    <property type="project" value="UniProtKB-EC"/>
</dbReference>
<dbReference type="PANTHER" id="PTHR43751">
    <property type="entry name" value="SULFATASE"/>
    <property type="match status" value="1"/>
</dbReference>
<evidence type="ECO:0000259" key="1">
    <source>
        <dbReference type="Pfam" id="PF16347"/>
    </source>
</evidence>
<gene>
    <name evidence="2" type="primary">atsA_11</name>
    <name evidence="2" type="ORF">SDC9_165133</name>
</gene>